<dbReference type="InterPro" id="IPR012337">
    <property type="entry name" value="RNaseH-like_sf"/>
</dbReference>
<reference evidence="2" key="1">
    <citation type="submission" date="2021-02" db="EMBL/GenBank/DDBJ databases">
        <authorList>
            <person name="Nowell W R."/>
        </authorList>
    </citation>
    <scope>NUCLEOTIDE SEQUENCE</scope>
</reference>
<feature type="compositionally biased region" description="Basic and acidic residues" evidence="1">
    <location>
        <begin position="209"/>
        <end position="220"/>
    </location>
</feature>
<dbReference type="SUPFAM" id="SSF53098">
    <property type="entry name" value="Ribonuclease H-like"/>
    <property type="match status" value="1"/>
</dbReference>
<sequence>MAPSPMSSSSSSISFTSSSAEECVRLGSVYGTFDVNGVLRGEKTISRHVISVADAARAQVKELLSSSLKDHSLTICPDYWIDSHKKISYLGVSVTIVDDQYVYKSIDLCCKSFEYRKKTAENTLKVLHNCLSFYGVNSLADVNIVCDRGSNFVCAFKEFKPIFCCGHRLNNIVKLAVFQNNNNNKRKAGGVSVNLANIPDKNSSTITSEDNKSDNHKSSSEDSASSSDDEDFGNELALTVVKRKRTFDKTAILPKNEMLVCHMDITIDRIPPAAKHILDVLNKCKKIVKYVKKAGINNDIQEEGGVTLHQSCIVRWLSMSNLLESILKSFKITKRLLIARNKQSLTIDLDKITIKQLVLVLKPLKHVMTVFQTGNLPSLHLVLLCKLRLKISLSSYKSLFEYVNTYCNPDKIDENEDEIEESDDYESEGIKRFRERLFNLIDELLVLDDRHYCATMLHPKYRFLKSCTAQERSQCHQYVRKELMVLHDEYLATNTYENPPELNQKN</sequence>
<dbReference type="EMBL" id="CAJOBS010001718">
    <property type="protein sequence ID" value="CAF4755804.1"/>
    <property type="molecule type" value="Genomic_DNA"/>
</dbReference>
<evidence type="ECO:0000313" key="2">
    <source>
        <dbReference type="EMBL" id="CAF4755804.1"/>
    </source>
</evidence>
<accession>A0A821LT33</accession>
<evidence type="ECO:0000313" key="3">
    <source>
        <dbReference type="Proteomes" id="UP000663838"/>
    </source>
</evidence>
<feature type="region of interest" description="Disordered" evidence="1">
    <location>
        <begin position="201"/>
        <end position="231"/>
    </location>
</feature>
<dbReference type="GO" id="GO:0005634">
    <property type="term" value="C:nucleus"/>
    <property type="evidence" value="ECO:0007669"/>
    <property type="project" value="TreeGrafter"/>
</dbReference>
<evidence type="ECO:0000256" key="1">
    <source>
        <dbReference type="SAM" id="MobiDB-lite"/>
    </source>
</evidence>
<comment type="caution">
    <text evidence="2">The sequence shown here is derived from an EMBL/GenBank/DDBJ whole genome shotgun (WGS) entry which is preliminary data.</text>
</comment>
<proteinExistence type="predicted"/>
<dbReference type="Proteomes" id="UP000663838">
    <property type="component" value="Unassembled WGS sequence"/>
</dbReference>
<dbReference type="GO" id="GO:0006357">
    <property type="term" value="P:regulation of transcription by RNA polymerase II"/>
    <property type="evidence" value="ECO:0007669"/>
    <property type="project" value="TreeGrafter"/>
</dbReference>
<dbReference type="InterPro" id="IPR052717">
    <property type="entry name" value="Vacuolar_transposase_reg"/>
</dbReference>
<evidence type="ECO:0008006" key="4">
    <source>
        <dbReference type="Google" id="ProtNLM"/>
    </source>
</evidence>
<protein>
    <recommendedName>
        <fullName evidence="4">Transposase</fullName>
    </recommendedName>
</protein>
<dbReference type="AlphaFoldDB" id="A0A821LT33"/>
<organism evidence="2 3">
    <name type="scientific">Rotaria socialis</name>
    <dbReference type="NCBI Taxonomy" id="392032"/>
    <lineage>
        <taxon>Eukaryota</taxon>
        <taxon>Metazoa</taxon>
        <taxon>Spiralia</taxon>
        <taxon>Gnathifera</taxon>
        <taxon>Rotifera</taxon>
        <taxon>Eurotatoria</taxon>
        <taxon>Bdelloidea</taxon>
        <taxon>Philodinida</taxon>
        <taxon>Philodinidae</taxon>
        <taxon>Rotaria</taxon>
    </lineage>
</organism>
<name>A0A821LT33_9BILA</name>
<gene>
    <name evidence="2" type="ORF">TOA249_LOCUS20701</name>
</gene>
<dbReference type="PANTHER" id="PTHR46169:SF29">
    <property type="entry name" value="DNA REPLICATION-RELATED ELEMENT FACTOR, ISOFORM A"/>
    <property type="match status" value="1"/>
</dbReference>
<dbReference type="PANTHER" id="PTHR46169">
    <property type="entry name" value="DNA REPLICATION-RELATED ELEMENT FACTOR, ISOFORM A"/>
    <property type="match status" value="1"/>
</dbReference>